<proteinExistence type="predicted"/>
<dbReference type="InterPro" id="IPR009045">
    <property type="entry name" value="Zn_M74/Hedgehog-like"/>
</dbReference>
<protein>
    <submittedName>
        <fullName evidence="2">Putative peptidase</fullName>
    </submittedName>
</protein>
<organism evidence="2 3">
    <name type="scientific">Proteus phage Myduc</name>
    <dbReference type="NCBI Taxonomy" id="2650874"/>
    <lineage>
        <taxon>Viruses</taxon>
        <taxon>Duplodnaviria</taxon>
        <taxon>Heunggongvirae</taxon>
        <taxon>Uroviricota</taxon>
        <taxon>Caudoviricetes</taxon>
        <taxon>Chaseviridae</taxon>
        <taxon>Cleopatravirinae</taxon>
        <taxon>Myducvirus</taxon>
        <taxon>Myducvirus myduc</taxon>
    </lineage>
</organism>
<dbReference type="Gene3D" id="3.30.1380.10">
    <property type="match status" value="1"/>
</dbReference>
<keyword evidence="3" id="KW-1185">Reference proteome</keyword>
<feature type="domain" description="Peptidase M15A C-terminal" evidence="1">
    <location>
        <begin position="6"/>
        <end position="109"/>
    </location>
</feature>
<evidence type="ECO:0000313" key="3">
    <source>
        <dbReference type="Proteomes" id="UP000327513"/>
    </source>
</evidence>
<sequence length="121" mass="13504">MVQVSKHFKDAEFACKCGKCGLSYVNPNLIIVLEDVREHFGQPVSITSGRRCAEHNKAVGGAPASKHVIGDASDIKVKNVSPNDVADYLEKKYPNEYGIGRYNTFTHIDVRPNKARWDSRK</sequence>
<reference evidence="3" key="1">
    <citation type="submission" date="2019-06" db="EMBL/GenBank/DDBJ databases">
        <title>Complete genome of Proteus mirabilis phage Myduc.</title>
        <authorList>
            <person name="Tran J.S."/>
            <person name="Lessor L."/>
            <person name="O'Leary C."/>
            <person name="Bonasera R.M."/>
            <person name="Liu M."/>
        </authorList>
    </citation>
    <scope>NUCLEOTIDE SEQUENCE [LARGE SCALE GENOMIC DNA]</scope>
</reference>
<evidence type="ECO:0000313" key="2">
    <source>
        <dbReference type="EMBL" id="QFG06642.1"/>
    </source>
</evidence>
<dbReference type="EMBL" id="MN098326">
    <property type="protein sequence ID" value="QFG06642.1"/>
    <property type="molecule type" value="Genomic_DNA"/>
</dbReference>
<dbReference type="Proteomes" id="UP000327513">
    <property type="component" value="Segment"/>
</dbReference>
<dbReference type="InterPro" id="IPR013230">
    <property type="entry name" value="Peptidase_M15A_C"/>
</dbReference>
<evidence type="ECO:0000259" key="1">
    <source>
        <dbReference type="Pfam" id="PF08291"/>
    </source>
</evidence>
<dbReference type="SUPFAM" id="SSF55166">
    <property type="entry name" value="Hedgehog/DD-peptidase"/>
    <property type="match status" value="1"/>
</dbReference>
<accession>A0A5J6T8C3</accession>
<dbReference type="Pfam" id="PF08291">
    <property type="entry name" value="Peptidase_M15_3"/>
    <property type="match status" value="1"/>
</dbReference>
<name>A0A5J6T8C3_9CAUD</name>
<gene>
    <name evidence="2" type="ORF">CPT_Myduc_019</name>
</gene>